<keyword evidence="2" id="KW-1185">Reference proteome</keyword>
<protein>
    <submittedName>
        <fullName evidence="1">Uncharacterized protein</fullName>
    </submittedName>
</protein>
<comment type="caution">
    <text evidence="1">The sequence shown here is derived from an EMBL/GenBank/DDBJ whole genome shotgun (WGS) entry which is preliminary data.</text>
</comment>
<gene>
    <name evidence="1" type="ORF">NUW54_g3553</name>
</gene>
<name>A0ACC1Q229_9APHY</name>
<sequence length="191" mass="20834">MYQGYHPGFLPGPGETLPALQPPMKPEPTSPTSGPIFTFPSSAQDFDFSIQPSAFSSSAATQDSEPSGYATPRPVQALESKPCEQLVPSWFIAELRAHLEATRQNQELILRNQEKILRLMQENQKVKMMHLRGQAVTIMGRGEDESEKPVELEYAGHCMAQETLSLLDGLSGGTGVYHPYPTHGHGGQSAA</sequence>
<reference evidence="1" key="1">
    <citation type="submission" date="2022-08" db="EMBL/GenBank/DDBJ databases">
        <title>Genome Sequence of Pycnoporus sanguineus.</title>
        <authorList>
            <person name="Buettner E."/>
        </authorList>
    </citation>
    <scope>NUCLEOTIDE SEQUENCE</scope>
    <source>
        <strain evidence="1">CG-C14</strain>
    </source>
</reference>
<evidence type="ECO:0000313" key="1">
    <source>
        <dbReference type="EMBL" id="KAJ3007429.1"/>
    </source>
</evidence>
<accession>A0ACC1Q229</accession>
<dbReference type="EMBL" id="JANSHE010000750">
    <property type="protein sequence ID" value="KAJ3007429.1"/>
    <property type="molecule type" value="Genomic_DNA"/>
</dbReference>
<proteinExistence type="predicted"/>
<organism evidence="1 2">
    <name type="scientific">Trametes sanguinea</name>
    <dbReference type="NCBI Taxonomy" id="158606"/>
    <lineage>
        <taxon>Eukaryota</taxon>
        <taxon>Fungi</taxon>
        <taxon>Dikarya</taxon>
        <taxon>Basidiomycota</taxon>
        <taxon>Agaricomycotina</taxon>
        <taxon>Agaricomycetes</taxon>
        <taxon>Polyporales</taxon>
        <taxon>Polyporaceae</taxon>
        <taxon>Trametes</taxon>
    </lineage>
</organism>
<dbReference type="Proteomes" id="UP001144978">
    <property type="component" value="Unassembled WGS sequence"/>
</dbReference>
<evidence type="ECO:0000313" key="2">
    <source>
        <dbReference type="Proteomes" id="UP001144978"/>
    </source>
</evidence>